<name>A0A1W1X6B7_9CLOT</name>
<dbReference type="RefSeq" id="WP_084113987.1">
    <property type="nucleotide sequence ID" value="NZ_FWXH01000002.1"/>
</dbReference>
<organism evidence="1 2">
    <name type="scientific">Clostridium acidisoli DSM 12555</name>
    <dbReference type="NCBI Taxonomy" id="1121291"/>
    <lineage>
        <taxon>Bacteria</taxon>
        <taxon>Bacillati</taxon>
        <taxon>Bacillota</taxon>
        <taxon>Clostridia</taxon>
        <taxon>Eubacteriales</taxon>
        <taxon>Clostridiaceae</taxon>
        <taxon>Clostridium</taxon>
    </lineage>
</organism>
<protein>
    <submittedName>
        <fullName evidence="1">Uncharacterized protein</fullName>
    </submittedName>
</protein>
<dbReference type="EMBL" id="FWXH01000002">
    <property type="protein sequence ID" value="SMC19367.1"/>
    <property type="molecule type" value="Genomic_DNA"/>
</dbReference>
<dbReference type="Proteomes" id="UP000192468">
    <property type="component" value="Unassembled WGS sequence"/>
</dbReference>
<reference evidence="1 2" key="1">
    <citation type="submission" date="2017-04" db="EMBL/GenBank/DDBJ databases">
        <authorList>
            <person name="Afonso C.L."/>
            <person name="Miller P.J."/>
            <person name="Scott M.A."/>
            <person name="Spackman E."/>
            <person name="Goraichik I."/>
            <person name="Dimitrov K.M."/>
            <person name="Suarez D.L."/>
            <person name="Swayne D.E."/>
        </authorList>
    </citation>
    <scope>NUCLEOTIDE SEQUENCE [LARGE SCALE GENOMIC DNA]</scope>
    <source>
        <strain evidence="1 2">DSM 12555</strain>
    </source>
</reference>
<evidence type="ECO:0000313" key="1">
    <source>
        <dbReference type="EMBL" id="SMC19367.1"/>
    </source>
</evidence>
<accession>A0A1W1X6B7</accession>
<gene>
    <name evidence="1" type="ORF">SAMN02745134_00813</name>
</gene>
<proteinExistence type="predicted"/>
<keyword evidence="2" id="KW-1185">Reference proteome</keyword>
<evidence type="ECO:0000313" key="2">
    <source>
        <dbReference type="Proteomes" id="UP000192468"/>
    </source>
</evidence>
<sequence>MWFIKVEFWDEFQVLIKKYDNETEVIKKIKIIKASEEFCKQGKGVSFYNVTTINNKFMKKIEKYLNDENYCQYNLKK</sequence>
<dbReference type="AlphaFoldDB" id="A0A1W1X6B7"/>
<dbReference type="STRING" id="1121291.SAMN02745134_00813"/>